<dbReference type="InterPro" id="IPR036188">
    <property type="entry name" value="FAD/NAD-bd_sf"/>
</dbReference>
<reference evidence="4" key="1">
    <citation type="submission" date="2016-09" db="EMBL/GenBank/DDBJ databases">
        <authorList>
            <person name="Chen S."/>
            <person name="Walker E."/>
        </authorList>
    </citation>
    <scope>NUCLEOTIDE SEQUENCE [LARGE SCALE GENOMIC DNA]</scope>
    <source>
        <strain evidence="4">MSU</strain>
    </source>
</reference>
<dbReference type="InterPro" id="IPR002938">
    <property type="entry name" value="FAD-bd"/>
</dbReference>
<dbReference type="STRING" id="1278819.BHE19_21485"/>
<dbReference type="SUPFAM" id="SSF51905">
    <property type="entry name" value="FAD/NAD(P)-binding domain"/>
    <property type="match status" value="1"/>
</dbReference>
<evidence type="ECO:0000313" key="5">
    <source>
        <dbReference type="Proteomes" id="UP000198319"/>
    </source>
</evidence>
<dbReference type="PANTHER" id="PTHR43747">
    <property type="entry name" value="FAD-BINDING PROTEIN"/>
    <property type="match status" value="1"/>
</dbReference>
<comment type="caution">
    <text evidence="2">The sequence shown here is derived from an EMBL/GenBank/DDBJ whole genome shotgun (WGS) entry which is preliminary data.</text>
</comment>
<dbReference type="InterPro" id="IPR050816">
    <property type="entry name" value="Flavin-dep_Halogenase_NPB"/>
</dbReference>
<organism evidence="2 4">
    <name type="scientific">Flavobacterium tructae</name>
    <dbReference type="NCBI Taxonomy" id="1114873"/>
    <lineage>
        <taxon>Bacteria</taxon>
        <taxon>Pseudomonadati</taxon>
        <taxon>Bacteroidota</taxon>
        <taxon>Flavobacteriia</taxon>
        <taxon>Flavobacteriales</taxon>
        <taxon>Flavobacteriaceae</taxon>
        <taxon>Flavobacterium</taxon>
    </lineage>
</organism>
<dbReference type="Pfam" id="PF01494">
    <property type="entry name" value="FAD_binding_3"/>
    <property type="match status" value="1"/>
</dbReference>
<reference evidence="3 5" key="3">
    <citation type="submission" date="2016-11" db="EMBL/GenBank/DDBJ databases">
        <title>Whole genomes of Flavobacteriaceae.</title>
        <authorList>
            <person name="Stine C."/>
            <person name="Li C."/>
            <person name="Tadesse D."/>
        </authorList>
    </citation>
    <scope>NUCLEOTIDE SEQUENCE [LARGE SCALE GENOMIC DNA]</scope>
    <source>
        <strain evidence="3 5">ATCC BAA-2541</strain>
    </source>
</reference>
<protein>
    <recommendedName>
        <fullName evidence="1">FAD-binding domain-containing protein</fullName>
    </recommendedName>
</protein>
<accession>A0A1S1JCG4</accession>
<sequence>MATEKTDILIIGGGIAGCIAAISLTDTYQVTLVDKLPEPTERIGESLAPASQRILKQLDLLEGLENQEDILYRKSVGMQSYWGSDKVHLVDDLRNPDGFVKNLDRQAFEAYLRSVAEARGVHCLWGSKLHSSSYENSRWQVQLRASDTSLYTSTISASFVIDASGRQSHFAQSLGIKRQVEDKLIACWVTLPNTRTNMMSTISASENGWWYSTVVPHGKRVVVFHTDADLVAKNELKTTDSFLELAKKNTVILSLLNEDKNAITFKGSVAANSTKLEQVAGQQWVALGDAALSFDPLSSQGMYNAMASAMQLQTLLLQYGFTETLQKIYTEQTERIWSHYLKHKSIFYQAETRWRTAAFWERRL</sequence>
<dbReference type="Gene3D" id="3.50.50.60">
    <property type="entry name" value="FAD/NAD(P)-binding domain"/>
    <property type="match status" value="1"/>
</dbReference>
<evidence type="ECO:0000313" key="2">
    <source>
        <dbReference type="EMBL" id="OHT47145.1"/>
    </source>
</evidence>
<dbReference type="Proteomes" id="UP000198319">
    <property type="component" value="Unassembled WGS sequence"/>
</dbReference>
<dbReference type="RefSeq" id="WP_070905668.1">
    <property type="nucleotide sequence ID" value="NZ_MIKE01000004.1"/>
</dbReference>
<dbReference type="AlphaFoldDB" id="A0A1S1JCG4"/>
<dbReference type="EMBL" id="MIKE01000004">
    <property type="protein sequence ID" value="OHT47145.1"/>
    <property type="molecule type" value="Genomic_DNA"/>
</dbReference>
<dbReference type="PANTHER" id="PTHR43747:SF1">
    <property type="entry name" value="SLR1998 PROTEIN"/>
    <property type="match status" value="1"/>
</dbReference>
<evidence type="ECO:0000313" key="3">
    <source>
        <dbReference type="EMBL" id="OXB15331.1"/>
    </source>
</evidence>
<dbReference type="PROSITE" id="PS51257">
    <property type="entry name" value="PROKAR_LIPOPROTEIN"/>
    <property type="match status" value="1"/>
</dbReference>
<evidence type="ECO:0000259" key="1">
    <source>
        <dbReference type="Pfam" id="PF01494"/>
    </source>
</evidence>
<reference evidence="2" key="2">
    <citation type="submission" date="2016-09" db="EMBL/GenBank/DDBJ databases">
        <authorList>
            <person name="Capua I."/>
            <person name="De Benedictis P."/>
            <person name="Joannis T."/>
            <person name="Lombin L.H."/>
            <person name="Cattoli G."/>
        </authorList>
    </citation>
    <scope>NUCLEOTIDE SEQUENCE [LARGE SCALE GENOMIC DNA]</scope>
    <source>
        <strain evidence="2">MSU</strain>
    </source>
</reference>
<name>A0A1S1JCG4_9FLAO</name>
<feature type="domain" description="FAD-binding" evidence="1">
    <location>
        <begin position="5"/>
        <end position="317"/>
    </location>
</feature>
<dbReference type="GO" id="GO:0071949">
    <property type="term" value="F:FAD binding"/>
    <property type="evidence" value="ECO:0007669"/>
    <property type="project" value="InterPro"/>
</dbReference>
<dbReference type="Gene3D" id="3.30.9.100">
    <property type="match status" value="1"/>
</dbReference>
<keyword evidence="5" id="KW-1185">Reference proteome</keyword>
<evidence type="ECO:0000313" key="4">
    <source>
        <dbReference type="Proteomes" id="UP000180252"/>
    </source>
</evidence>
<dbReference type="EMBL" id="MUHG01000034">
    <property type="protein sequence ID" value="OXB15331.1"/>
    <property type="molecule type" value="Genomic_DNA"/>
</dbReference>
<dbReference type="Proteomes" id="UP000180252">
    <property type="component" value="Unassembled WGS sequence"/>
</dbReference>
<gene>
    <name evidence="3" type="ORF">B0A71_20655</name>
    <name evidence="2" type="ORF">BHE19_21485</name>
</gene>
<proteinExistence type="predicted"/>